<dbReference type="AlphaFoldDB" id="A0ABD0Z4L9"/>
<dbReference type="PANTHER" id="PTHR14577">
    <property type="entry name" value="NUCLEOLAR PROTEIN 12"/>
    <property type="match status" value="1"/>
</dbReference>
<evidence type="ECO:0000256" key="3">
    <source>
        <dbReference type="ARBA" id="ARBA00015520"/>
    </source>
</evidence>
<evidence type="ECO:0000256" key="6">
    <source>
        <dbReference type="SAM" id="Coils"/>
    </source>
</evidence>
<comment type="similarity">
    <text evidence="2">Belongs to the RRP17 family.</text>
</comment>
<gene>
    <name evidence="8" type="ORF">AAG570_012270</name>
</gene>
<evidence type="ECO:0000256" key="2">
    <source>
        <dbReference type="ARBA" id="ARBA00007175"/>
    </source>
</evidence>
<keyword evidence="5" id="KW-0539">Nucleus</keyword>
<reference evidence="8 9" key="1">
    <citation type="submission" date="2024-07" db="EMBL/GenBank/DDBJ databases">
        <title>Chromosome-level genome assembly of the water stick insect Ranatra chinensis (Heteroptera: Nepidae).</title>
        <authorList>
            <person name="Liu X."/>
        </authorList>
    </citation>
    <scope>NUCLEOTIDE SEQUENCE [LARGE SCALE GENOMIC DNA]</scope>
    <source>
        <strain evidence="8">Cailab_2021Rc</strain>
        <tissue evidence="8">Muscle</tissue>
    </source>
</reference>
<protein>
    <recommendedName>
        <fullName evidence="3">Nucleolar protein 12</fullName>
    </recommendedName>
</protein>
<evidence type="ECO:0000256" key="1">
    <source>
        <dbReference type="ARBA" id="ARBA00004604"/>
    </source>
</evidence>
<feature type="compositionally biased region" description="Basic residues" evidence="7">
    <location>
        <begin position="203"/>
        <end position="213"/>
    </location>
</feature>
<evidence type="ECO:0000256" key="7">
    <source>
        <dbReference type="SAM" id="MobiDB-lite"/>
    </source>
</evidence>
<dbReference type="Pfam" id="PF09805">
    <property type="entry name" value="Nop25"/>
    <property type="match status" value="1"/>
</dbReference>
<feature type="coiled-coil region" evidence="6">
    <location>
        <begin position="37"/>
        <end position="71"/>
    </location>
</feature>
<proteinExistence type="inferred from homology"/>
<name>A0ABD0Z4L9_9HEMI</name>
<feature type="region of interest" description="Disordered" evidence="7">
    <location>
        <begin position="172"/>
        <end position="213"/>
    </location>
</feature>
<comment type="subcellular location">
    <subcellularLocation>
        <location evidence="1">Nucleus</location>
        <location evidence="1">Nucleolus</location>
    </subcellularLocation>
</comment>
<evidence type="ECO:0000313" key="8">
    <source>
        <dbReference type="EMBL" id="KAL1131033.1"/>
    </source>
</evidence>
<accession>A0ABD0Z4L9</accession>
<evidence type="ECO:0000256" key="4">
    <source>
        <dbReference type="ARBA" id="ARBA00023054"/>
    </source>
</evidence>
<dbReference type="EMBL" id="JBFDAA010000007">
    <property type="protein sequence ID" value="KAL1131033.1"/>
    <property type="molecule type" value="Genomic_DNA"/>
</dbReference>
<sequence length="213" mass="25363">MEPIVAPRRRKPINRNTKLNLIFDETARREYLTGFHKRKLQRRKKAEEEFKQRLKEERKRIKEQSKAQYKKLVKTFQPIPELEEQLAKEYQVKNSTVSILELDTDLLAERNFIIGRNRVAPEPTNDCEDSDNSEIPGMEIKTKKEIKKEIKKQATTSVKKSKVFIKKNKMEQIKQRKKALNRKKGIEKIKSKRKSKTHFEVSKKKHKGKPKIR</sequence>
<organism evidence="8 9">
    <name type="scientific">Ranatra chinensis</name>
    <dbReference type="NCBI Taxonomy" id="642074"/>
    <lineage>
        <taxon>Eukaryota</taxon>
        <taxon>Metazoa</taxon>
        <taxon>Ecdysozoa</taxon>
        <taxon>Arthropoda</taxon>
        <taxon>Hexapoda</taxon>
        <taxon>Insecta</taxon>
        <taxon>Pterygota</taxon>
        <taxon>Neoptera</taxon>
        <taxon>Paraneoptera</taxon>
        <taxon>Hemiptera</taxon>
        <taxon>Heteroptera</taxon>
        <taxon>Panheteroptera</taxon>
        <taxon>Nepomorpha</taxon>
        <taxon>Nepidae</taxon>
        <taxon>Ranatrinae</taxon>
        <taxon>Ranatra</taxon>
    </lineage>
</organism>
<evidence type="ECO:0000313" key="9">
    <source>
        <dbReference type="Proteomes" id="UP001558652"/>
    </source>
</evidence>
<keyword evidence="9" id="KW-1185">Reference proteome</keyword>
<evidence type="ECO:0000256" key="5">
    <source>
        <dbReference type="ARBA" id="ARBA00023242"/>
    </source>
</evidence>
<comment type="caution">
    <text evidence="8">The sequence shown here is derived from an EMBL/GenBank/DDBJ whole genome shotgun (WGS) entry which is preliminary data.</text>
</comment>
<dbReference type="InterPro" id="IPR019186">
    <property type="entry name" value="Nucleolar_protein_12"/>
</dbReference>
<keyword evidence="4 6" id="KW-0175">Coiled coil</keyword>
<dbReference type="GO" id="GO:0005730">
    <property type="term" value="C:nucleolus"/>
    <property type="evidence" value="ECO:0007669"/>
    <property type="project" value="UniProtKB-SubCell"/>
</dbReference>
<dbReference type="PANTHER" id="PTHR14577:SF0">
    <property type="entry name" value="NUCLEOLAR PROTEIN 12"/>
    <property type="match status" value="1"/>
</dbReference>
<dbReference type="Proteomes" id="UP001558652">
    <property type="component" value="Unassembled WGS sequence"/>
</dbReference>